<reference evidence="1 4" key="2">
    <citation type="submission" date="2017-08" db="EMBL/GenBank/DDBJ databases">
        <title>The complete genome sequence of moderately halophilic actinomycete Actinopolyspora erythraea YIM 90600, the producer of novel erythromycin, novel actinopolysporins A-C and tubercidin.</title>
        <authorList>
            <person name="Yin M."/>
            <person name="Tang S."/>
        </authorList>
    </citation>
    <scope>NUCLEOTIDE SEQUENCE [LARGE SCALE GENOMIC DNA]</scope>
    <source>
        <strain evidence="1 4">YIM 90600</strain>
    </source>
</reference>
<keyword evidence="3" id="KW-1185">Reference proteome</keyword>
<dbReference type="AlphaFoldDB" id="A0A099D3E5"/>
<dbReference type="PANTHER" id="PTHR31793">
    <property type="entry name" value="4-HYDROXYBENZOYL-COA THIOESTERASE FAMILY MEMBER"/>
    <property type="match status" value="1"/>
</dbReference>
<dbReference type="OrthoDB" id="9799036at2"/>
<dbReference type="SUPFAM" id="SSF54637">
    <property type="entry name" value="Thioesterase/thiol ester dehydrase-isomerase"/>
    <property type="match status" value="1"/>
</dbReference>
<dbReference type="KEGG" id="aey:CDG81_05680"/>
<dbReference type="PANTHER" id="PTHR31793:SF24">
    <property type="entry name" value="LONG-CHAIN ACYL-COA THIOESTERASE FADM"/>
    <property type="match status" value="1"/>
</dbReference>
<reference evidence="2 3" key="1">
    <citation type="journal article" date="2014" name="PLoS ONE">
        <title>Identification and Characterization of a New Erythromycin Biosynthetic Gene Cluster in Actinopolyspora erythraea YIM90600, a Novel Erythronolide-Producing Halophilic Actinomycete Isolated from Salt Field.</title>
        <authorList>
            <person name="Chen D."/>
            <person name="Feng J."/>
            <person name="Huang L."/>
            <person name="Zhang Q."/>
            <person name="Wu J."/>
            <person name="Zhu X."/>
            <person name="Duan Y."/>
            <person name="Xu Z."/>
        </authorList>
    </citation>
    <scope>NUCLEOTIDE SEQUENCE [LARGE SCALE GENOMIC DNA]</scope>
    <source>
        <strain evidence="2 3">YIM90600</strain>
    </source>
</reference>
<dbReference type="InterPro" id="IPR050563">
    <property type="entry name" value="4-hydroxybenzoyl-CoA_TE"/>
</dbReference>
<accession>A0A099D3E5</accession>
<dbReference type="EMBL" id="CP022752">
    <property type="protein sequence ID" value="ASU77888.1"/>
    <property type="molecule type" value="Genomic_DNA"/>
</dbReference>
<dbReference type="CDD" id="cd00586">
    <property type="entry name" value="4HBT"/>
    <property type="match status" value="1"/>
</dbReference>
<dbReference type="HOGENOM" id="CLU_101141_2_0_11"/>
<dbReference type="GO" id="GO:0047617">
    <property type="term" value="F:fatty acyl-CoA hydrolase activity"/>
    <property type="evidence" value="ECO:0007669"/>
    <property type="project" value="TreeGrafter"/>
</dbReference>
<evidence type="ECO:0000313" key="2">
    <source>
        <dbReference type="EMBL" id="KGI79870.1"/>
    </source>
</evidence>
<proteinExistence type="predicted"/>
<protein>
    <submittedName>
        <fullName evidence="1">Thioesterase</fullName>
    </submittedName>
</protein>
<dbReference type="Proteomes" id="UP000029737">
    <property type="component" value="Unassembled WGS sequence"/>
</dbReference>
<evidence type="ECO:0000313" key="1">
    <source>
        <dbReference type="EMBL" id="ASU77888.1"/>
    </source>
</evidence>
<dbReference type="EMBL" id="JPMV01000038">
    <property type="protein sequence ID" value="KGI79870.1"/>
    <property type="molecule type" value="Genomic_DNA"/>
</dbReference>
<name>A0A099D3E5_9ACTN</name>
<gene>
    <name evidence="1" type="ORF">CDG81_05680</name>
    <name evidence="2" type="ORF">IL38_20685</name>
</gene>
<organism evidence="1 4">
    <name type="scientific">Actinopolyspora erythraea</name>
    <dbReference type="NCBI Taxonomy" id="414996"/>
    <lineage>
        <taxon>Bacteria</taxon>
        <taxon>Bacillati</taxon>
        <taxon>Actinomycetota</taxon>
        <taxon>Actinomycetes</taxon>
        <taxon>Actinopolysporales</taxon>
        <taxon>Actinopolysporaceae</taxon>
        <taxon>Actinopolyspora</taxon>
    </lineage>
</organism>
<dbReference type="InterPro" id="IPR029069">
    <property type="entry name" value="HotDog_dom_sf"/>
</dbReference>
<evidence type="ECO:0000313" key="3">
    <source>
        <dbReference type="Proteomes" id="UP000029737"/>
    </source>
</evidence>
<dbReference type="Gene3D" id="3.10.129.10">
    <property type="entry name" value="Hotdog Thioesterase"/>
    <property type="match status" value="1"/>
</dbReference>
<dbReference type="Proteomes" id="UP000215043">
    <property type="component" value="Chromosome"/>
</dbReference>
<sequence>MGAYVTEVPLRWSDMDAFGHVNHARTVTLLEEARAGLLFTEAERRGHDGMAAGMVVARLSVDYRSPVEYRMGTVQVRMSVRELRTASFVVDYTVTAGGDDPVATAETLMVPYDLRAERPRRLTDGERSFLSEWVVEPVTSNEEQRIA</sequence>
<evidence type="ECO:0000313" key="4">
    <source>
        <dbReference type="Proteomes" id="UP000215043"/>
    </source>
</evidence>
<dbReference type="RefSeq" id="WP_043577171.1">
    <property type="nucleotide sequence ID" value="NZ_CP022752.1"/>
</dbReference>
<dbReference type="Pfam" id="PF13279">
    <property type="entry name" value="4HBT_2"/>
    <property type="match status" value="1"/>
</dbReference>
<dbReference type="eggNOG" id="COG0824">
    <property type="taxonomic scope" value="Bacteria"/>
</dbReference>